<dbReference type="PANTHER" id="PTHR35535">
    <property type="entry name" value="HEAT SHOCK PROTEIN HSLJ"/>
    <property type="match status" value="1"/>
</dbReference>
<protein>
    <submittedName>
        <fullName evidence="3">META domain-containing protein</fullName>
    </submittedName>
</protein>
<feature type="domain" description="DUF306" evidence="2">
    <location>
        <begin position="121"/>
        <end position="224"/>
    </location>
</feature>
<dbReference type="PANTHER" id="PTHR35535:SF1">
    <property type="entry name" value="HEAT SHOCK PROTEIN HSLJ"/>
    <property type="match status" value="1"/>
</dbReference>
<evidence type="ECO:0000313" key="3">
    <source>
        <dbReference type="EMBL" id="MDT8757796.1"/>
    </source>
</evidence>
<sequence>MKLAVAGMLALTALPAQAQSNAQPYRALGTEPFWSLTIDGSTIRYQPASGRVVSTAKPRPIIGFNGERYEARRMTVDITHVECSDGMSDRTYHDTVTVTLGGRTLRGCGGDILSERPAPASLLEGDWRIESINGRPVAPRTNPRVTFRGQRISGNASCNNFNGSFRFERGRLTAGPLASTRMACASRVQNVQESSVLRILGEPLSVSRNRNGKLVLTNRQGAKLALAPAGRR</sequence>
<comment type="caution">
    <text evidence="3">The sequence shown here is derived from an EMBL/GenBank/DDBJ whole genome shotgun (WGS) entry which is preliminary data.</text>
</comment>
<reference evidence="3" key="1">
    <citation type="submission" date="2022-04" db="EMBL/GenBank/DDBJ databases">
        <title>Tomato heritable bacteria conferring resistance against bacterial wilt.</title>
        <authorList>
            <person name="Yin J."/>
        </authorList>
    </citation>
    <scope>NUCLEOTIDE SEQUENCE</scope>
    <source>
        <strain evidence="3">Cra20</strain>
    </source>
</reference>
<dbReference type="InterPro" id="IPR005184">
    <property type="entry name" value="DUF306_Meta_HslJ"/>
</dbReference>
<dbReference type="Pfam" id="PF03724">
    <property type="entry name" value="META"/>
    <property type="match status" value="1"/>
</dbReference>
<dbReference type="InterPro" id="IPR053147">
    <property type="entry name" value="Hsp_HslJ-like"/>
</dbReference>
<accession>A0ABU3N0Q0</accession>
<evidence type="ECO:0000256" key="1">
    <source>
        <dbReference type="SAM" id="SignalP"/>
    </source>
</evidence>
<feature type="signal peptide" evidence="1">
    <location>
        <begin position="1"/>
        <end position="18"/>
    </location>
</feature>
<dbReference type="Gene3D" id="2.40.128.270">
    <property type="match status" value="1"/>
</dbReference>
<evidence type="ECO:0000259" key="2">
    <source>
        <dbReference type="Pfam" id="PF03724"/>
    </source>
</evidence>
<proteinExistence type="predicted"/>
<dbReference type="InterPro" id="IPR038670">
    <property type="entry name" value="HslJ-like_sf"/>
</dbReference>
<organism evidence="3">
    <name type="scientific">Sphingomonas psychrotolerans</name>
    <dbReference type="NCBI Taxonomy" id="1327635"/>
    <lineage>
        <taxon>Bacteria</taxon>
        <taxon>Pseudomonadati</taxon>
        <taxon>Pseudomonadota</taxon>
        <taxon>Alphaproteobacteria</taxon>
        <taxon>Sphingomonadales</taxon>
        <taxon>Sphingomonadaceae</taxon>
        <taxon>Sphingomonas</taxon>
    </lineage>
</organism>
<dbReference type="EMBL" id="JALMLT010000001">
    <property type="protein sequence ID" value="MDT8757796.1"/>
    <property type="molecule type" value="Genomic_DNA"/>
</dbReference>
<keyword evidence="1" id="KW-0732">Signal</keyword>
<name>A0ABU3N0Q0_9SPHN</name>
<gene>
    <name evidence="3" type="ORF">MZO42_03720</name>
</gene>
<feature type="chain" id="PRO_5046667975" evidence="1">
    <location>
        <begin position="19"/>
        <end position="232"/>
    </location>
</feature>